<feature type="compositionally biased region" description="Basic and acidic residues" evidence="5">
    <location>
        <begin position="32"/>
        <end position="44"/>
    </location>
</feature>
<dbReference type="InterPro" id="IPR008266">
    <property type="entry name" value="Tyr_kinase_AS"/>
</dbReference>
<feature type="region of interest" description="Disordered" evidence="5">
    <location>
        <begin position="249"/>
        <end position="276"/>
    </location>
</feature>
<dbReference type="SUPFAM" id="SSF56112">
    <property type="entry name" value="Protein kinase-like (PK-like)"/>
    <property type="match status" value="1"/>
</dbReference>
<feature type="transmembrane region" description="Helical" evidence="6">
    <location>
        <begin position="651"/>
        <end position="679"/>
    </location>
</feature>
<keyword evidence="9" id="KW-1185">Reference proteome</keyword>
<name>A0A0N1I4B1_LEPSE</name>
<dbReference type="Gene3D" id="1.10.510.10">
    <property type="entry name" value="Transferase(Phosphotransferase) domain 1"/>
    <property type="match status" value="1"/>
</dbReference>
<feature type="compositionally biased region" description="Low complexity" evidence="5">
    <location>
        <begin position="1"/>
        <end position="10"/>
    </location>
</feature>
<feature type="region of interest" description="Disordered" evidence="5">
    <location>
        <begin position="816"/>
        <end position="846"/>
    </location>
</feature>
<organism evidence="8 9">
    <name type="scientific">Leptomonas seymouri</name>
    <dbReference type="NCBI Taxonomy" id="5684"/>
    <lineage>
        <taxon>Eukaryota</taxon>
        <taxon>Discoba</taxon>
        <taxon>Euglenozoa</taxon>
        <taxon>Kinetoplastea</taxon>
        <taxon>Metakinetoplastina</taxon>
        <taxon>Trypanosomatida</taxon>
        <taxon>Trypanosomatidae</taxon>
        <taxon>Leishmaniinae</taxon>
        <taxon>Leptomonas</taxon>
    </lineage>
</organism>
<evidence type="ECO:0000256" key="2">
    <source>
        <dbReference type="ARBA" id="ARBA00022741"/>
    </source>
</evidence>
<feature type="region of interest" description="Disordered" evidence="5">
    <location>
        <begin position="1178"/>
        <end position="1237"/>
    </location>
</feature>
<evidence type="ECO:0000256" key="3">
    <source>
        <dbReference type="ARBA" id="ARBA00022777"/>
    </source>
</evidence>
<feature type="compositionally biased region" description="Polar residues" evidence="5">
    <location>
        <begin position="816"/>
        <end position="838"/>
    </location>
</feature>
<gene>
    <name evidence="8" type="ORF">ABL78_4849</name>
</gene>
<dbReference type="PANTHER" id="PTHR48016">
    <property type="entry name" value="MAP KINASE KINASE KINASE SSK2-RELATED-RELATED"/>
    <property type="match status" value="1"/>
</dbReference>
<keyword evidence="6" id="KW-0472">Membrane</keyword>
<dbReference type="OMA" id="VFQGFHP"/>
<dbReference type="OrthoDB" id="4062651at2759"/>
<dbReference type="GO" id="GO:0004672">
    <property type="term" value="F:protein kinase activity"/>
    <property type="evidence" value="ECO:0007669"/>
    <property type="project" value="InterPro"/>
</dbReference>
<dbReference type="Proteomes" id="UP000038009">
    <property type="component" value="Unassembled WGS sequence"/>
</dbReference>
<keyword evidence="4" id="KW-0067">ATP-binding</keyword>
<keyword evidence="3" id="KW-0418">Kinase</keyword>
<proteinExistence type="predicted"/>
<feature type="region of interest" description="Disordered" evidence="5">
    <location>
        <begin position="1"/>
        <end position="44"/>
    </location>
</feature>
<evidence type="ECO:0000313" key="8">
    <source>
        <dbReference type="EMBL" id="KPI86088.1"/>
    </source>
</evidence>
<feature type="transmembrane region" description="Helical" evidence="6">
    <location>
        <begin position="604"/>
        <end position="630"/>
    </location>
</feature>
<dbReference type="InterPro" id="IPR011009">
    <property type="entry name" value="Kinase-like_dom_sf"/>
</dbReference>
<keyword evidence="6" id="KW-1133">Transmembrane helix</keyword>
<sequence length="1915" mass="205774">MSSNQSYSSSPPSPALQRPPQQPVSFAEEAEAEGRLQTRYSSEDTGKLRLVVTDVARVTNLPHSHPTLQRVSEDGMNRIALESNPQLDAKDDGGAEDRGARFPHLSVHCTHLNGYAPEAAIPASMTSAAVAKQPTDSGEVSAFHHPPGFDIGVSPPVPSQNLSHKHSVIATSTNVTKMDCCLQEDRSNVYSASERETGWSSSPQPLSMILLATPTNSSTSAENPLSVDAVTQSRQATRLKALSRLKLDSSRAPTTTTRPTRTHRVNPNEWQGSSSPIGDCEAFVEAKLSVATSHAFPNASPGDVHAAESNMPALELTEFSASSTLLPLLEHSLSSRTAFNLPTQLPSPQSALPQTQVSLAGGCAAMNSAAGTPLSLSSSVVMATPSLPLSPLPFGNILQLRCPSHDQQQGNCKVGQHGSTSAASDQLEALHAIVSASPEYRTLSPTHARRASTSAVPVKTSGEVRSHAEACRPGSLRTMAQEWALPTASPTPQQQWPLSLLHAGGDGKRPHRYRQDFLPNAVRAFLRSFKAGRFASCGVMEPELQAVAGGSTATLPFSPPAPSHPPINSTFSANPGESPPRMTLQNYVKQMSSPAANSRSFSTALILIGVGFCAVPLCCCLLLLSLHFWAVDMQERSCLDSQHRPHVGSMLQTSFTLLLGVVLCVVVMGLGGGFAVYALPYRRGIRYQRRALTLCARLSYSLVSSEQLNSEERQHGISADDPRQVVLSAIVMEDEYSPPFNLNSSSSTVFRWHREIASLLDAWKAPLEAFDEMSAFLTAPPSYSLSVLLPSPQPRESVERPLANAVTASGALTRGGVTSRTLPMTNEVDSIGSGQQDPQGDRAEEVVLSRRPRHPADESRLHDVVTVVVCRFLVPPSLLVGLHPLSRVQLTELEQLSLEFHARLRRAAHGRQVYLTECGLSEVVFSLNTVWPVQPLVANATAVALALAAQKELTEWSPTHKDQRVPWGVAVHRFRAVLRPVCVDNGRLALGFGTLEYNVARTLAQLSALCGYGVLCHTDFFTYAMNEAKGLPVDYVMDRMQRQLLVYQLHDENVPEESKRSMADVLSLLRSGRYTEACQHLKAWKKHVEDGASFPSAAQHLLYVSHFLAKALGHGDHDRVFSAYASDIPSLSSSCQLPAAAATLLHGFSEWSTMMLLQSYCRPPPVWEEDAHSVSEAPPLHLSLSSSESTTTVSESNSDHAWPSPLLPCNMTNAADALNGNKNSDNDGSGGGGAAAPAVLLPRVSHNLLLSELSKPTDAKDDRHEQINLRCTLLGDCTPTWSSGTHLVPSLLTVDSSAREDSNSLSRVASRSALSGQRSVRLIPSEQLPPVAVSTLSAGGRFSGVAVTAPAALPQTLPEAERRVCGHRHLHAVDAPHPSQKAASPICNPLFPKVETVGESSTNSLTLPLPLDCTRVQQTTFAVPSVPLPGGASSSLTPESGITDEVGELPAFPSARSSGSRHPRLQSNIDGKGNRPRGRSVSVVCDDELDEAELSGADAGVPHSFKFSEYLRGATDDANGVPNLAQAAQSLTLSGCMPCRSTPCPTTFPLFSESALTLPGIGEDVDDCSDSEDTDTSGADTDMAGFAEVTRERSVMSVMQRSRSTMSFRAASTLTAVVCTRTRCISCDLSGMTQVFQGFHPHGYLVAIKQVDKRSLKLVQLQRKEIHLLHRLSHPNIVHFIGDWEDSAAVYMTLEYSSDTLTSVLKKFGRLLPGVVRHYVRGLLSALAYLHRKGIVHRDVSPNNVIITSASNSSEAKLIDFGRCVLLPRSCRDTVNPAAATMASVIASSQGLSNIRSARHNDSPMHHQFRAPVVGTPMFMSPQACQGLVHPANDVWGVGVIMYLCLTGEYPYPTDTFTDPKTFIAGVGSGEHKPVLGALPDSASKEKDFIEQCLKADSAERPSAAALLNHPFIVV</sequence>
<feature type="region of interest" description="Disordered" evidence="5">
    <location>
        <begin position="443"/>
        <end position="467"/>
    </location>
</feature>
<comment type="caution">
    <text evidence="8">The sequence shown here is derived from an EMBL/GenBank/DDBJ whole genome shotgun (WGS) entry which is preliminary data.</text>
</comment>
<dbReference type="InterPro" id="IPR000719">
    <property type="entry name" value="Prot_kinase_dom"/>
</dbReference>
<keyword evidence="2" id="KW-0547">Nucleotide-binding</keyword>
<dbReference type="VEuPathDB" id="TriTrypDB:Lsey_0149_0100"/>
<evidence type="ECO:0000256" key="6">
    <source>
        <dbReference type="SAM" id="Phobius"/>
    </source>
</evidence>
<reference evidence="8 9" key="1">
    <citation type="journal article" date="2015" name="PLoS Pathog.">
        <title>Leptomonas seymouri: Adaptations to the Dixenous Life Cycle Analyzed by Genome Sequencing, Transcriptome Profiling and Co-infection with Leishmania donovani.</title>
        <authorList>
            <person name="Kraeva N."/>
            <person name="Butenko A."/>
            <person name="Hlavacova J."/>
            <person name="Kostygov A."/>
            <person name="Myskova J."/>
            <person name="Grybchuk D."/>
            <person name="Lestinova T."/>
            <person name="Votypka J."/>
            <person name="Volf P."/>
            <person name="Opperdoes F."/>
            <person name="Flegontov P."/>
            <person name="Lukes J."/>
            <person name="Yurchenko V."/>
        </authorList>
    </citation>
    <scope>NUCLEOTIDE SEQUENCE [LARGE SCALE GENOMIC DNA]</scope>
    <source>
        <strain evidence="8 9">ATCC 30220</strain>
    </source>
</reference>
<dbReference type="PROSITE" id="PS50011">
    <property type="entry name" value="PROTEIN_KINASE_DOM"/>
    <property type="match status" value="1"/>
</dbReference>
<keyword evidence="1" id="KW-0808">Transferase</keyword>
<evidence type="ECO:0000256" key="1">
    <source>
        <dbReference type="ARBA" id="ARBA00022679"/>
    </source>
</evidence>
<dbReference type="PANTHER" id="PTHR48016:SF56">
    <property type="entry name" value="MAPKK KINASE"/>
    <property type="match status" value="1"/>
</dbReference>
<evidence type="ECO:0000313" key="9">
    <source>
        <dbReference type="Proteomes" id="UP000038009"/>
    </source>
</evidence>
<dbReference type="Gene3D" id="3.30.200.20">
    <property type="entry name" value="Phosphorylase Kinase, domain 1"/>
    <property type="match status" value="1"/>
</dbReference>
<accession>A0A0N1I4B1</accession>
<keyword evidence="6" id="KW-0812">Transmembrane</keyword>
<evidence type="ECO:0000256" key="5">
    <source>
        <dbReference type="SAM" id="MobiDB-lite"/>
    </source>
</evidence>
<dbReference type="Pfam" id="PF00069">
    <property type="entry name" value="Pkinase"/>
    <property type="match status" value="1"/>
</dbReference>
<feature type="domain" description="Protein kinase" evidence="7">
    <location>
        <begin position="1593"/>
        <end position="1913"/>
    </location>
</feature>
<evidence type="ECO:0000259" key="7">
    <source>
        <dbReference type="PROSITE" id="PS50011"/>
    </source>
</evidence>
<feature type="region of interest" description="Disordered" evidence="5">
    <location>
        <begin position="1423"/>
        <end position="1480"/>
    </location>
</feature>
<dbReference type="PROSITE" id="PS00109">
    <property type="entry name" value="PROTEIN_KINASE_TYR"/>
    <property type="match status" value="1"/>
</dbReference>
<dbReference type="GO" id="GO:0005524">
    <property type="term" value="F:ATP binding"/>
    <property type="evidence" value="ECO:0007669"/>
    <property type="project" value="UniProtKB-KW"/>
</dbReference>
<dbReference type="EMBL" id="LJSK01000149">
    <property type="protein sequence ID" value="KPI86088.1"/>
    <property type="molecule type" value="Genomic_DNA"/>
</dbReference>
<evidence type="ECO:0000256" key="4">
    <source>
        <dbReference type="ARBA" id="ARBA00022840"/>
    </source>
</evidence>
<feature type="compositionally biased region" description="Low complexity" evidence="5">
    <location>
        <begin position="1178"/>
        <end position="1196"/>
    </location>
</feature>
<protein>
    <recommendedName>
        <fullName evidence="7">Protein kinase domain-containing protein</fullName>
    </recommendedName>
</protein>
<dbReference type="InterPro" id="IPR050538">
    <property type="entry name" value="MAP_kinase_kinase_kinase"/>
</dbReference>